<name>A0AA88DGJ5_FICCA</name>
<reference evidence="1" key="1">
    <citation type="submission" date="2023-07" db="EMBL/GenBank/DDBJ databases">
        <title>draft genome sequence of fig (Ficus carica).</title>
        <authorList>
            <person name="Takahashi T."/>
            <person name="Nishimura K."/>
        </authorList>
    </citation>
    <scope>NUCLEOTIDE SEQUENCE</scope>
</reference>
<dbReference type="AlphaFoldDB" id="A0AA88DGJ5"/>
<accession>A0AA88DGJ5</accession>
<sequence length="170" mass="18011">MVPLTSSYVLCGSREANEGKLFELSLPAAYAQLHPGSEAFMTSCFSPSILSLAEETRRAYGGSTASTTTPLPRLASGKASTLLASIALACNGCVTFGVVICAPVPNGRMSDPFPYRSWPYHSVPEGQWGIRHSSSHSFALCVPTGLDTCLVGALRSFFQCGMIPGREENA</sequence>
<dbReference type="EMBL" id="BTGU01000053">
    <property type="protein sequence ID" value="GMN54777.1"/>
    <property type="molecule type" value="Genomic_DNA"/>
</dbReference>
<proteinExistence type="predicted"/>
<evidence type="ECO:0000313" key="2">
    <source>
        <dbReference type="Proteomes" id="UP001187192"/>
    </source>
</evidence>
<gene>
    <name evidence="1" type="ORF">TIFTF001_023908</name>
</gene>
<keyword evidence="2" id="KW-1185">Reference proteome</keyword>
<dbReference type="Proteomes" id="UP001187192">
    <property type="component" value="Unassembled WGS sequence"/>
</dbReference>
<comment type="caution">
    <text evidence="1">The sequence shown here is derived from an EMBL/GenBank/DDBJ whole genome shotgun (WGS) entry which is preliminary data.</text>
</comment>
<protein>
    <submittedName>
        <fullName evidence="1">Uncharacterized protein</fullName>
    </submittedName>
</protein>
<organism evidence="1 2">
    <name type="scientific">Ficus carica</name>
    <name type="common">Common fig</name>
    <dbReference type="NCBI Taxonomy" id="3494"/>
    <lineage>
        <taxon>Eukaryota</taxon>
        <taxon>Viridiplantae</taxon>
        <taxon>Streptophyta</taxon>
        <taxon>Embryophyta</taxon>
        <taxon>Tracheophyta</taxon>
        <taxon>Spermatophyta</taxon>
        <taxon>Magnoliopsida</taxon>
        <taxon>eudicotyledons</taxon>
        <taxon>Gunneridae</taxon>
        <taxon>Pentapetalae</taxon>
        <taxon>rosids</taxon>
        <taxon>fabids</taxon>
        <taxon>Rosales</taxon>
        <taxon>Moraceae</taxon>
        <taxon>Ficeae</taxon>
        <taxon>Ficus</taxon>
    </lineage>
</organism>
<evidence type="ECO:0000313" key="1">
    <source>
        <dbReference type="EMBL" id="GMN54777.1"/>
    </source>
</evidence>